<dbReference type="EMBL" id="VKKG01000001">
    <property type="protein sequence ID" value="TRY20134.1"/>
    <property type="molecule type" value="Genomic_DNA"/>
</dbReference>
<accession>A0A553K601</accession>
<name>A0A553K601_9ACTN</name>
<dbReference type="Pfam" id="PF20990">
    <property type="entry name" value="DUF2207_C"/>
    <property type="match status" value="1"/>
</dbReference>
<reference evidence="3 4" key="1">
    <citation type="submission" date="2019-07" db="EMBL/GenBank/DDBJ databases">
        <authorList>
            <person name="Zhou L.-Y."/>
        </authorList>
    </citation>
    <scope>NUCLEOTIDE SEQUENCE [LARGE SCALE GENOMIC DNA]</scope>
    <source>
        <strain evidence="3 4">YIM 101269</strain>
    </source>
</reference>
<feature type="transmembrane region" description="Helical" evidence="1">
    <location>
        <begin position="446"/>
        <end position="464"/>
    </location>
</feature>
<keyword evidence="4" id="KW-1185">Reference proteome</keyword>
<evidence type="ECO:0000259" key="2">
    <source>
        <dbReference type="Pfam" id="PF20990"/>
    </source>
</evidence>
<evidence type="ECO:0000313" key="3">
    <source>
        <dbReference type="EMBL" id="TRY20134.1"/>
    </source>
</evidence>
<sequence length="593" mass="63155">MVFPAVRRCDTVRCETHEQIGDRTLLKTSSVGRVQRLLSVLCLVVLATFLGATAAHAEGPIADTYEFDGQLGPDGILKATETITFGDAAPDRLTQRLALRAPIDDTRSFVYEITGVQATIGGAAADAEVTEDGDYLVVALDTSDAGNQPITISYEVSGATRSDQGATGELTIFSWRALQGLSVEVAEVSGTIRVGAVVELIDCLAGPPGAVVKCELYAAGTHDAPLPTFKSFERGIGEQVTITVGVAGSAVAATDVVHEDWSLNRAFAITPLTILTALGALLLGALALYLLHRRTGVDASHDGEFAPVATFRPVGDGESVFEIHDGVRPGHVGTVADERVDPVDVTATLLDLAVRGHLLITELPHDQHGLLDWKLSRTETGGDELAAFETQILDAIAPIGGETLVSTLPATLSPVIGNIQSALYDDVVQRGWFESRPDSTRNNWRRIGIIGVVAAAVAAGLLIVFTQFGFLGLVLVLLALALLWVADRMPRRTKKGAKLVSGLGALSSLLTTHPTDNMPSGRELPEISRLLPYAVVLGGKGRWLEAMVRADDDATPDPTDISWYHAPETWHLRDLPASLTQFIHTVQGELFAR</sequence>
<protein>
    <submittedName>
        <fullName evidence="3">DUF2207 domain-containing protein</fullName>
    </submittedName>
</protein>
<feature type="transmembrane region" description="Helical" evidence="1">
    <location>
        <begin position="470"/>
        <end position="486"/>
    </location>
</feature>
<dbReference type="Proteomes" id="UP000317638">
    <property type="component" value="Unassembled WGS sequence"/>
</dbReference>
<gene>
    <name evidence="3" type="ORF">FOJ82_04530</name>
</gene>
<proteinExistence type="predicted"/>
<keyword evidence="1" id="KW-0472">Membrane</keyword>
<organism evidence="3 4">
    <name type="scientific">Tessaracoccus rhinocerotis</name>
    <dbReference type="NCBI Taxonomy" id="1689449"/>
    <lineage>
        <taxon>Bacteria</taxon>
        <taxon>Bacillati</taxon>
        <taxon>Actinomycetota</taxon>
        <taxon>Actinomycetes</taxon>
        <taxon>Propionibacteriales</taxon>
        <taxon>Propionibacteriaceae</taxon>
        <taxon>Tessaracoccus</taxon>
    </lineage>
</organism>
<dbReference type="InterPro" id="IPR048389">
    <property type="entry name" value="YciQ-like_C"/>
</dbReference>
<feature type="domain" description="Predicted membrane protein YciQ-like C-terminal" evidence="2">
    <location>
        <begin position="322"/>
        <end position="547"/>
    </location>
</feature>
<keyword evidence="1" id="KW-0812">Transmembrane</keyword>
<feature type="transmembrane region" description="Helical" evidence="1">
    <location>
        <begin position="272"/>
        <end position="291"/>
    </location>
</feature>
<dbReference type="OrthoDB" id="143710at2"/>
<feature type="transmembrane region" description="Helical" evidence="1">
    <location>
        <begin position="37"/>
        <end position="57"/>
    </location>
</feature>
<keyword evidence="1" id="KW-1133">Transmembrane helix</keyword>
<evidence type="ECO:0000256" key="1">
    <source>
        <dbReference type="SAM" id="Phobius"/>
    </source>
</evidence>
<comment type="caution">
    <text evidence="3">The sequence shown here is derived from an EMBL/GenBank/DDBJ whole genome shotgun (WGS) entry which is preliminary data.</text>
</comment>
<evidence type="ECO:0000313" key="4">
    <source>
        <dbReference type="Proteomes" id="UP000317638"/>
    </source>
</evidence>
<dbReference type="AlphaFoldDB" id="A0A553K601"/>